<feature type="compositionally biased region" description="Basic and acidic residues" evidence="1">
    <location>
        <begin position="110"/>
        <end position="119"/>
    </location>
</feature>
<feature type="compositionally biased region" description="Basic and acidic residues" evidence="1">
    <location>
        <begin position="55"/>
        <end position="76"/>
    </location>
</feature>
<dbReference type="EMBL" id="SNSC02000005">
    <property type="protein sequence ID" value="TID24338.1"/>
    <property type="molecule type" value="Genomic_DNA"/>
</dbReference>
<evidence type="ECO:0000313" key="3">
    <source>
        <dbReference type="Proteomes" id="UP000298493"/>
    </source>
</evidence>
<proteinExistence type="predicted"/>
<feature type="region of interest" description="Disordered" evidence="1">
    <location>
        <begin position="431"/>
        <end position="477"/>
    </location>
</feature>
<protein>
    <submittedName>
        <fullName evidence="2">Uncharacterized protein</fullName>
    </submittedName>
</protein>
<feature type="compositionally biased region" description="Polar residues" evidence="1">
    <location>
        <begin position="434"/>
        <end position="456"/>
    </location>
</feature>
<feature type="compositionally biased region" description="Basic and acidic residues" evidence="1">
    <location>
        <begin position="83"/>
        <end position="103"/>
    </location>
</feature>
<dbReference type="Proteomes" id="UP000298493">
    <property type="component" value="Unassembled WGS sequence"/>
</dbReference>
<evidence type="ECO:0000313" key="2">
    <source>
        <dbReference type="EMBL" id="TID24338.1"/>
    </source>
</evidence>
<feature type="compositionally biased region" description="Basic residues" evidence="1">
    <location>
        <begin position="213"/>
        <end position="235"/>
    </location>
</feature>
<comment type="caution">
    <text evidence="2">The sequence shown here is derived from an EMBL/GenBank/DDBJ whole genome shotgun (WGS) entry which is preliminary data.</text>
</comment>
<feature type="compositionally biased region" description="Basic and acidic residues" evidence="1">
    <location>
        <begin position="203"/>
        <end position="212"/>
    </location>
</feature>
<organism evidence="2 3">
    <name type="scientific">Venturia nashicola</name>
    <dbReference type="NCBI Taxonomy" id="86259"/>
    <lineage>
        <taxon>Eukaryota</taxon>
        <taxon>Fungi</taxon>
        <taxon>Dikarya</taxon>
        <taxon>Ascomycota</taxon>
        <taxon>Pezizomycotina</taxon>
        <taxon>Dothideomycetes</taxon>
        <taxon>Pleosporomycetidae</taxon>
        <taxon>Venturiales</taxon>
        <taxon>Venturiaceae</taxon>
        <taxon>Venturia</taxon>
    </lineage>
</organism>
<feature type="region of interest" description="Disordered" evidence="1">
    <location>
        <begin position="55"/>
        <end position="249"/>
    </location>
</feature>
<feature type="compositionally biased region" description="Low complexity" evidence="1">
    <location>
        <begin position="370"/>
        <end position="386"/>
    </location>
</feature>
<dbReference type="AlphaFoldDB" id="A0A4Z1P8V0"/>
<reference evidence="2 3" key="1">
    <citation type="submission" date="2019-04" db="EMBL/GenBank/DDBJ databases">
        <title>High contiguity whole genome sequence and gene annotation resource for two Venturia nashicola isolates.</title>
        <authorList>
            <person name="Prokchorchik M."/>
            <person name="Won K."/>
            <person name="Lee Y."/>
            <person name="Choi E.D."/>
            <person name="Segonzac C."/>
            <person name="Sohn K.H."/>
        </authorList>
    </citation>
    <scope>NUCLEOTIDE SEQUENCE [LARGE SCALE GENOMIC DNA]</scope>
    <source>
        <strain evidence="2 3">PRI2</strain>
    </source>
</reference>
<evidence type="ECO:0000256" key="1">
    <source>
        <dbReference type="SAM" id="MobiDB-lite"/>
    </source>
</evidence>
<sequence length="477" mass="54018">MISYKYFEDKLMSLRLPLPQQRLTIARTLQRAATAVGHHHFAQLTEVACGRIEAEMAPREESPRKQGSKRQREERRKVKKRSERSERPRNGGKEGAEDKEEHFALGALGPEERETHDGQGNEGFVFSPEERGVKAENVPRQLSPAEDHTRGSEPQHQPQRGGMQRRFGQPWPEGHALAPKNHPPRRKRSSQNENNHRPSHHSGRPDQEDHLHERSRRHGSKDRQQRPHRRRHTRKSSPPPPKKEKLTWKVLLRGFIKGVAAYEMNELQKKQARPQPPPHPPSSGRRKGSEQDIRPPRSPIQATSRPRIAMSSPTSSHLHTSNPSPQGRPGLRHASSSDLPPLTPDQIHWREVRAREQGQADIMRAEQEAAARQQEQSQHQTQQAGEGEPLAYREDPFAGSIPAPGPALVQRVVNAPETLAATGWSFPAHVAVSHSPSPIEDSNQTPQASPPTQTSKPMPPEWGDPIKERENRQKKRR</sequence>
<accession>A0A4Z1P8V0</accession>
<feature type="compositionally biased region" description="Polar residues" evidence="1">
    <location>
        <begin position="311"/>
        <end position="325"/>
    </location>
</feature>
<keyword evidence="3" id="KW-1185">Reference proteome</keyword>
<feature type="compositionally biased region" description="Basic and acidic residues" evidence="1">
    <location>
        <begin position="347"/>
        <end position="369"/>
    </location>
</feature>
<name>A0A4Z1P8V0_9PEZI</name>
<gene>
    <name evidence="2" type="ORF">E6O75_ATG02703</name>
</gene>
<feature type="region of interest" description="Disordered" evidence="1">
    <location>
        <begin position="266"/>
        <end position="405"/>
    </location>
</feature>